<dbReference type="Pfam" id="PF00528">
    <property type="entry name" value="BPD_transp_1"/>
    <property type="match status" value="1"/>
</dbReference>
<comment type="similarity">
    <text evidence="2">Belongs to the binding-protein-dependent transport system permease family. HisMQ subfamily.</text>
</comment>
<gene>
    <name evidence="11" type="ORF">HNQ97_005738</name>
</gene>
<dbReference type="EMBL" id="JACJHZ010000038">
    <property type="protein sequence ID" value="MBA9023710.1"/>
    <property type="molecule type" value="Genomic_DNA"/>
</dbReference>
<dbReference type="InterPro" id="IPR043429">
    <property type="entry name" value="ArtM/GltK/GlnP/TcyL/YhdX-like"/>
</dbReference>
<reference evidence="11 12" key="1">
    <citation type="submission" date="2020-08" db="EMBL/GenBank/DDBJ databases">
        <title>Genomic Encyclopedia of Type Strains, Phase IV (KMG-IV): sequencing the most valuable type-strain genomes for metagenomic binning, comparative biology and taxonomic classification.</title>
        <authorList>
            <person name="Goeker M."/>
        </authorList>
    </citation>
    <scope>NUCLEOTIDE SEQUENCE [LARGE SCALE GENOMIC DNA]</scope>
    <source>
        <strain evidence="11 12">DSM 17455</strain>
    </source>
</reference>
<dbReference type="InterPro" id="IPR035906">
    <property type="entry name" value="MetI-like_sf"/>
</dbReference>
<dbReference type="InterPro" id="IPR010065">
    <property type="entry name" value="AA_ABC_transptr_permease_3TM"/>
</dbReference>
<evidence type="ECO:0000256" key="3">
    <source>
        <dbReference type="ARBA" id="ARBA00022448"/>
    </source>
</evidence>
<evidence type="ECO:0000256" key="6">
    <source>
        <dbReference type="ARBA" id="ARBA00022970"/>
    </source>
</evidence>
<dbReference type="SUPFAM" id="SSF161098">
    <property type="entry name" value="MetI-like"/>
    <property type="match status" value="1"/>
</dbReference>
<feature type="transmembrane region" description="Helical" evidence="9">
    <location>
        <begin position="70"/>
        <end position="91"/>
    </location>
</feature>
<evidence type="ECO:0000256" key="9">
    <source>
        <dbReference type="RuleBase" id="RU363032"/>
    </source>
</evidence>
<keyword evidence="12" id="KW-1185">Reference proteome</keyword>
<dbReference type="Gene3D" id="1.10.3720.10">
    <property type="entry name" value="MetI-like"/>
    <property type="match status" value="1"/>
</dbReference>
<dbReference type="NCBIfam" id="TIGR01726">
    <property type="entry name" value="HEQRo_perm_3TM"/>
    <property type="match status" value="1"/>
</dbReference>
<evidence type="ECO:0000259" key="10">
    <source>
        <dbReference type="PROSITE" id="PS50928"/>
    </source>
</evidence>
<dbReference type="RefSeq" id="WP_210283873.1">
    <property type="nucleotide sequence ID" value="NZ_JACJHY010000038.1"/>
</dbReference>
<keyword evidence="5 9" id="KW-0812">Transmembrane</keyword>
<evidence type="ECO:0000256" key="1">
    <source>
        <dbReference type="ARBA" id="ARBA00004429"/>
    </source>
</evidence>
<keyword evidence="7 9" id="KW-1133">Transmembrane helix</keyword>
<organism evidence="11 12">
    <name type="scientific">Aminobacter ciceronei</name>
    <dbReference type="NCBI Taxonomy" id="150723"/>
    <lineage>
        <taxon>Bacteria</taxon>
        <taxon>Pseudomonadati</taxon>
        <taxon>Pseudomonadota</taxon>
        <taxon>Alphaproteobacteria</taxon>
        <taxon>Hyphomicrobiales</taxon>
        <taxon>Phyllobacteriaceae</taxon>
        <taxon>Aminobacter</taxon>
    </lineage>
</organism>
<evidence type="ECO:0000256" key="2">
    <source>
        <dbReference type="ARBA" id="ARBA00010072"/>
    </source>
</evidence>
<dbReference type="PANTHER" id="PTHR30614">
    <property type="entry name" value="MEMBRANE COMPONENT OF AMINO ACID ABC TRANSPORTER"/>
    <property type="match status" value="1"/>
</dbReference>
<dbReference type="InterPro" id="IPR000515">
    <property type="entry name" value="MetI-like"/>
</dbReference>
<feature type="transmembrane region" description="Helical" evidence="9">
    <location>
        <begin position="27"/>
        <end position="49"/>
    </location>
</feature>
<feature type="domain" description="ABC transmembrane type-1" evidence="10">
    <location>
        <begin position="70"/>
        <end position="271"/>
    </location>
</feature>
<name>A0ABR6CFB3_9HYPH</name>
<accession>A0ABR6CFB3</accession>
<protein>
    <submittedName>
        <fullName evidence="11">Polar amino acid transport system permease protein</fullName>
    </submittedName>
</protein>
<dbReference type="PROSITE" id="PS50928">
    <property type="entry name" value="ABC_TM1"/>
    <property type="match status" value="1"/>
</dbReference>
<evidence type="ECO:0000313" key="12">
    <source>
        <dbReference type="Proteomes" id="UP000587524"/>
    </source>
</evidence>
<feature type="transmembrane region" description="Helical" evidence="9">
    <location>
        <begin position="148"/>
        <end position="166"/>
    </location>
</feature>
<evidence type="ECO:0000256" key="8">
    <source>
        <dbReference type="ARBA" id="ARBA00023136"/>
    </source>
</evidence>
<evidence type="ECO:0000313" key="11">
    <source>
        <dbReference type="EMBL" id="MBA9023710.1"/>
    </source>
</evidence>
<keyword evidence="3 9" id="KW-0813">Transport</keyword>
<comment type="caution">
    <text evidence="11">The sequence shown here is derived from an EMBL/GenBank/DDBJ whole genome shotgun (WGS) entry which is preliminary data.</text>
</comment>
<evidence type="ECO:0000256" key="4">
    <source>
        <dbReference type="ARBA" id="ARBA00022475"/>
    </source>
</evidence>
<sequence length="297" mass="32487">MNTISATKPTGAPISASPYVVAKHIPYARYVISAALIVALALIAHAFAVGQIQWLVVRQYLFDSAIMNGMINTIILTFFSMVAGIALGLASALMTDSQNPLMRSVSSGYRFFFRSIPILLQLLIWYNLALVFPRIVVPGIASFETTQVITPFVAALLAFGISQGAYTSEVIRSGLLSVGRGQVEAAKSIGMTRGATLRRIVLPQAMRVIVPPLGNETIGMLKYTSLASIIQYQDIVYSTQTIYYANGLVIEMLIVCAFWYLLVVATLSYFQSKIEKHYNKSNQTHSSRVENSVEKAG</sequence>
<comment type="subcellular location">
    <subcellularLocation>
        <location evidence="1">Cell inner membrane</location>
        <topology evidence="1">Multi-pass membrane protein</topology>
    </subcellularLocation>
    <subcellularLocation>
        <location evidence="9">Cell membrane</location>
        <topology evidence="9">Multi-pass membrane protein</topology>
    </subcellularLocation>
</comment>
<evidence type="ECO:0000256" key="7">
    <source>
        <dbReference type="ARBA" id="ARBA00022989"/>
    </source>
</evidence>
<evidence type="ECO:0000256" key="5">
    <source>
        <dbReference type="ARBA" id="ARBA00022692"/>
    </source>
</evidence>
<keyword evidence="4" id="KW-1003">Cell membrane</keyword>
<dbReference type="PANTHER" id="PTHR30614:SF0">
    <property type="entry name" value="L-CYSTINE TRANSPORT SYSTEM PERMEASE PROTEIN TCYL"/>
    <property type="match status" value="1"/>
</dbReference>
<proteinExistence type="inferred from homology"/>
<feature type="transmembrane region" description="Helical" evidence="9">
    <location>
        <begin position="111"/>
        <end position="136"/>
    </location>
</feature>
<dbReference type="Proteomes" id="UP000587524">
    <property type="component" value="Unassembled WGS sequence"/>
</dbReference>
<keyword evidence="8 9" id="KW-0472">Membrane</keyword>
<feature type="transmembrane region" description="Helical" evidence="9">
    <location>
        <begin position="248"/>
        <end position="270"/>
    </location>
</feature>
<keyword evidence="6" id="KW-0029">Amino-acid transport</keyword>
<dbReference type="CDD" id="cd06261">
    <property type="entry name" value="TM_PBP2"/>
    <property type="match status" value="1"/>
</dbReference>